<evidence type="ECO:0000313" key="2">
    <source>
        <dbReference type="Proteomes" id="UP000246464"/>
    </source>
</evidence>
<reference evidence="1 2" key="1">
    <citation type="submission" date="2017-12" db="EMBL/GenBank/DDBJ databases">
        <title>Integrating genomic resources of turbot (Scophthalmus maximus) in depth evaluation of genetic and physical mapping variation across individuals.</title>
        <authorList>
            <person name="Martinez P."/>
        </authorList>
    </citation>
    <scope>NUCLEOTIDE SEQUENCE [LARGE SCALE GENOMIC DNA]</scope>
</reference>
<dbReference type="AlphaFoldDB" id="A0A2U9AZ88"/>
<accession>A0A2U9AZ88</accession>
<evidence type="ECO:0000313" key="1">
    <source>
        <dbReference type="EMBL" id="AWO97002.1"/>
    </source>
</evidence>
<protein>
    <submittedName>
        <fullName evidence="1">Uncharacterized protein</fullName>
    </submittedName>
</protein>
<proteinExistence type="predicted"/>
<gene>
    <name evidence="1" type="ORF">SMAX5B_009568</name>
</gene>
<organism evidence="1 2">
    <name type="scientific">Scophthalmus maximus</name>
    <name type="common">Turbot</name>
    <name type="synonym">Psetta maxima</name>
    <dbReference type="NCBI Taxonomy" id="52904"/>
    <lineage>
        <taxon>Eukaryota</taxon>
        <taxon>Metazoa</taxon>
        <taxon>Chordata</taxon>
        <taxon>Craniata</taxon>
        <taxon>Vertebrata</taxon>
        <taxon>Euteleostomi</taxon>
        <taxon>Actinopterygii</taxon>
        <taxon>Neopterygii</taxon>
        <taxon>Teleostei</taxon>
        <taxon>Neoteleostei</taxon>
        <taxon>Acanthomorphata</taxon>
        <taxon>Carangaria</taxon>
        <taxon>Pleuronectiformes</taxon>
        <taxon>Pleuronectoidei</taxon>
        <taxon>Scophthalmidae</taxon>
        <taxon>Scophthalmus</taxon>
    </lineage>
</organism>
<name>A0A2U9AZ88_SCOMX</name>
<dbReference type="EMBL" id="CP026243">
    <property type="protein sequence ID" value="AWO97002.1"/>
    <property type="molecule type" value="Genomic_DNA"/>
</dbReference>
<keyword evidence="2" id="KW-1185">Reference proteome</keyword>
<feature type="non-terminal residue" evidence="1">
    <location>
        <position position="71"/>
    </location>
</feature>
<dbReference type="Proteomes" id="UP000246464">
    <property type="component" value="Chromosome 1"/>
</dbReference>
<sequence length="71" mass="7722">MAARLMACRSHSSPWCPLPPIGCDNAAWQVCQCHVISYFCSTTWTTRGHLAPGPPVSSRPGNCVFCSGRQK</sequence>